<dbReference type="PANTHER" id="PTHR30435">
    <property type="entry name" value="FLAGELLAR PROTEIN"/>
    <property type="match status" value="1"/>
</dbReference>
<feature type="domain" description="Flagellar basal body rod protein N-terminal" evidence="3">
    <location>
        <begin position="7"/>
        <end position="35"/>
    </location>
</feature>
<sequence length="261" mass="28303">MFTLLSTNKSAMMAQQNKLDILSNNINNVNTSGYKRLDVQFEDLYQDSLNRNGYPITDGKNDLTYGTGVKSGKVVRQFQQGALQNTGTASHLAIDGNGLFKIYTADGKEAYTRAGSFAVDANGNLADGNGNRVSIVDERGNEVNYPGGPIKLNGSDFTIDKDGGVLKNINGNFVKLGQIKTYGVVGDTSLMSIGENLYIPLEGSNMYETTDKNILQGYLENSNVNVGEEMSDMILTQRAFSLGSTALKTADEMWGMINSVR</sequence>
<proteinExistence type="inferred from homology"/>
<comment type="subcellular location">
    <subcellularLocation>
        <location evidence="2">Bacterial flagellum basal body</location>
    </subcellularLocation>
</comment>
<protein>
    <submittedName>
        <fullName evidence="6">Flagellar basal body rod protein FlgG</fullName>
    </submittedName>
</protein>
<gene>
    <name evidence="6" type="primary">flgG</name>
    <name evidence="6" type="ORF">G3M99_01365</name>
</gene>
<comment type="similarity">
    <text evidence="1 2">Belongs to the flagella basal body rod proteins family.</text>
</comment>
<dbReference type="Pfam" id="PF00460">
    <property type="entry name" value="Flg_bb_rod"/>
    <property type="match status" value="1"/>
</dbReference>
<dbReference type="PROSITE" id="PS00588">
    <property type="entry name" value="FLAGELLA_BB_ROD"/>
    <property type="match status" value="1"/>
</dbReference>
<evidence type="ECO:0000256" key="2">
    <source>
        <dbReference type="RuleBase" id="RU362116"/>
    </source>
</evidence>
<keyword evidence="2" id="KW-0975">Bacterial flagellum</keyword>
<evidence type="ECO:0000256" key="1">
    <source>
        <dbReference type="ARBA" id="ARBA00009677"/>
    </source>
</evidence>
<organism evidence="6 7">
    <name type="scientific">Clostridium senegalense</name>
    <dbReference type="NCBI Taxonomy" id="1465809"/>
    <lineage>
        <taxon>Bacteria</taxon>
        <taxon>Bacillati</taxon>
        <taxon>Bacillota</taxon>
        <taxon>Clostridia</taxon>
        <taxon>Eubacteriales</taxon>
        <taxon>Clostridiaceae</taxon>
        <taxon>Clostridium</taxon>
    </lineage>
</organism>
<evidence type="ECO:0000259" key="3">
    <source>
        <dbReference type="Pfam" id="PF00460"/>
    </source>
</evidence>
<dbReference type="RefSeq" id="WP_061994882.1">
    <property type="nucleotide sequence ID" value="NZ_JAAGPU010000001.1"/>
</dbReference>
<evidence type="ECO:0000313" key="7">
    <source>
        <dbReference type="Proteomes" id="UP000481872"/>
    </source>
</evidence>
<comment type="caution">
    <text evidence="6">The sequence shown here is derived from an EMBL/GenBank/DDBJ whole genome shotgun (WGS) entry which is preliminary data.</text>
</comment>
<dbReference type="InterPro" id="IPR001444">
    <property type="entry name" value="Flag_bb_rod_N"/>
</dbReference>
<keyword evidence="6" id="KW-0969">Cilium</keyword>
<dbReference type="SUPFAM" id="SSF117143">
    <property type="entry name" value="Flagellar hook protein flgE"/>
    <property type="match status" value="1"/>
</dbReference>
<keyword evidence="6" id="KW-0966">Cell projection</keyword>
<dbReference type="GO" id="GO:0009425">
    <property type="term" value="C:bacterial-type flagellum basal body"/>
    <property type="evidence" value="ECO:0007669"/>
    <property type="project" value="UniProtKB-SubCell"/>
</dbReference>
<reference evidence="6 7" key="1">
    <citation type="submission" date="2020-02" db="EMBL/GenBank/DDBJ databases">
        <title>Genome assembly of a novel Clostridium senegalense strain.</title>
        <authorList>
            <person name="Gupta T.B."/>
            <person name="Jauregui R."/>
            <person name="Maclean P."/>
            <person name="Nawarathana A."/>
            <person name="Brightwell G."/>
        </authorList>
    </citation>
    <scope>NUCLEOTIDE SEQUENCE [LARGE SCALE GENOMIC DNA]</scope>
    <source>
        <strain evidence="6 7">AGRFS4</strain>
    </source>
</reference>
<keyword evidence="6" id="KW-0282">Flagellum</keyword>
<dbReference type="Pfam" id="PF06429">
    <property type="entry name" value="Flg_bbr_C"/>
    <property type="match status" value="1"/>
</dbReference>
<dbReference type="InterPro" id="IPR037925">
    <property type="entry name" value="FlgE/F/G-like"/>
</dbReference>
<dbReference type="AlphaFoldDB" id="A0A6M0H0W1"/>
<dbReference type="EMBL" id="JAAGPU010000001">
    <property type="protein sequence ID" value="NEU03521.1"/>
    <property type="molecule type" value="Genomic_DNA"/>
</dbReference>
<dbReference type="InterPro" id="IPR019776">
    <property type="entry name" value="Flagellar_basal_body_rod_CS"/>
</dbReference>
<dbReference type="InterPro" id="IPR053967">
    <property type="entry name" value="LlgE_F_G-like_D1"/>
</dbReference>
<name>A0A6M0H0W1_9CLOT</name>
<dbReference type="InterPro" id="IPR010930">
    <property type="entry name" value="Flg_bb/hook_C_dom"/>
</dbReference>
<keyword evidence="7" id="KW-1185">Reference proteome</keyword>
<dbReference type="Pfam" id="PF22692">
    <property type="entry name" value="LlgE_F_G_D1"/>
    <property type="match status" value="1"/>
</dbReference>
<feature type="domain" description="Flagellar hook protein FlgE/F/G-like D1" evidence="5">
    <location>
        <begin position="93"/>
        <end position="165"/>
    </location>
</feature>
<dbReference type="NCBIfam" id="TIGR03506">
    <property type="entry name" value="FlgEFG_subfam"/>
    <property type="match status" value="1"/>
</dbReference>
<dbReference type="GO" id="GO:0071978">
    <property type="term" value="P:bacterial-type flagellum-dependent swarming motility"/>
    <property type="evidence" value="ECO:0007669"/>
    <property type="project" value="TreeGrafter"/>
</dbReference>
<evidence type="ECO:0000259" key="4">
    <source>
        <dbReference type="Pfam" id="PF06429"/>
    </source>
</evidence>
<feature type="domain" description="Flagellar basal-body/hook protein C-terminal" evidence="4">
    <location>
        <begin position="216"/>
        <end position="259"/>
    </location>
</feature>
<dbReference type="PANTHER" id="PTHR30435:SF19">
    <property type="entry name" value="FLAGELLAR BASAL-BODY ROD PROTEIN FLGG"/>
    <property type="match status" value="1"/>
</dbReference>
<dbReference type="Proteomes" id="UP000481872">
    <property type="component" value="Unassembled WGS sequence"/>
</dbReference>
<accession>A0A6M0H0W1</accession>
<evidence type="ECO:0000313" key="6">
    <source>
        <dbReference type="EMBL" id="NEU03521.1"/>
    </source>
</evidence>
<dbReference type="InterPro" id="IPR020013">
    <property type="entry name" value="Flagellar_FlgE/F/G"/>
</dbReference>
<evidence type="ECO:0000259" key="5">
    <source>
        <dbReference type="Pfam" id="PF22692"/>
    </source>
</evidence>